<dbReference type="PRINTS" id="PR00069">
    <property type="entry name" value="ALDKETRDTASE"/>
</dbReference>
<dbReference type="RefSeq" id="WP_306036567.1">
    <property type="nucleotide sequence ID" value="NZ_CP132302.1"/>
</dbReference>
<evidence type="ECO:0000256" key="1">
    <source>
        <dbReference type="ARBA" id="ARBA00007905"/>
    </source>
</evidence>
<dbReference type="GO" id="GO:0051596">
    <property type="term" value="P:methylglyoxal catabolic process"/>
    <property type="evidence" value="ECO:0007669"/>
    <property type="project" value="TreeGrafter"/>
</dbReference>
<evidence type="ECO:0000256" key="3">
    <source>
        <dbReference type="ARBA" id="ARBA00023002"/>
    </source>
</evidence>
<keyword evidence="9" id="KW-1185">Reference proteome</keyword>
<evidence type="ECO:0000256" key="4">
    <source>
        <dbReference type="PIRSR" id="PIRSR000097-1"/>
    </source>
</evidence>
<dbReference type="Pfam" id="PF00248">
    <property type="entry name" value="Aldo_ket_red"/>
    <property type="match status" value="1"/>
</dbReference>
<name>A0AA50CJC0_9HYPH</name>
<dbReference type="InterPro" id="IPR036812">
    <property type="entry name" value="NAD(P)_OxRdtase_dom_sf"/>
</dbReference>
<dbReference type="SUPFAM" id="SSF51430">
    <property type="entry name" value="NAD(P)-linked oxidoreductase"/>
    <property type="match status" value="1"/>
</dbReference>
<feature type="site" description="Lowers pKa of active site Tyr" evidence="6">
    <location>
        <position position="72"/>
    </location>
</feature>
<evidence type="ECO:0000256" key="2">
    <source>
        <dbReference type="ARBA" id="ARBA00022857"/>
    </source>
</evidence>
<dbReference type="GO" id="GO:1990002">
    <property type="term" value="F:methylglyoxal reductase (NADPH) (acetol producing) activity"/>
    <property type="evidence" value="ECO:0007669"/>
    <property type="project" value="TreeGrafter"/>
</dbReference>
<evidence type="ECO:0000313" key="8">
    <source>
        <dbReference type="EMBL" id="WLR96103.1"/>
    </source>
</evidence>
<gene>
    <name evidence="8" type="ORF">Q9313_10145</name>
</gene>
<evidence type="ECO:0000313" key="9">
    <source>
        <dbReference type="Proteomes" id="UP001234585"/>
    </source>
</evidence>
<evidence type="ECO:0000259" key="7">
    <source>
        <dbReference type="Pfam" id="PF00248"/>
    </source>
</evidence>
<protein>
    <submittedName>
        <fullName evidence="8">Aldo/keto reductase</fullName>
    </submittedName>
</protein>
<evidence type="ECO:0000256" key="6">
    <source>
        <dbReference type="PIRSR" id="PIRSR000097-3"/>
    </source>
</evidence>
<dbReference type="InterPro" id="IPR020471">
    <property type="entry name" value="AKR"/>
</dbReference>
<dbReference type="CDD" id="cd19140">
    <property type="entry name" value="AKR_AKR3F3"/>
    <property type="match status" value="1"/>
</dbReference>
<feature type="binding site" evidence="5">
    <location>
        <position position="105"/>
    </location>
    <ligand>
        <name>substrate</name>
    </ligand>
</feature>
<dbReference type="PROSITE" id="PS00062">
    <property type="entry name" value="ALDOKETO_REDUCTASE_2"/>
    <property type="match status" value="1"/>
</dbReference>
<keyword evidence="3" id="KW-0560">Oxidoreductase</keyword>
<proteinExistence type="inferred from homology"/>
<feature type="domain" description="NADP-dependent oxidoreductase" evidence="7">
    <location>
        <begin position="14"/>
        <end position="256"/>
    </location>
</feature>
<dbReference type="PANTHER" id="PTHR43827:SF3">
    <property type="entry name" value="NADP-DEPENDENT OXIDOREDUCTASE DOMAIN-CONTAINING PROTEIN"/>
    <property type="match status" value="1"/>
</dbReference>
<dbReference type="PIRSF" id="PIRSF000097">
    <property type="entry name" value="AKR"/>
    <property type="match status" value="1"/>
</dbReference>
<dbReference type="Proteomes" id="UP001234585">
    <property type="component" value="Chromosome"/>
</dbReference>
<dbReference type="PANTHER" id="PTHR43827">
    <property type="entry name" value="2,5-DIKETO-D-GLUCONIC ACID REDUCTASE"/>
    <property type="match status" value="1"/>
</dbReference>
<feature type="active site" description="Proton donor" evidence="4">
    <location>
        <position position="47"/>
    </location>
</feature>
<organism evidence="8 9">
    <name type="scientific">Shinella sumterensis</name>
    <dbReference type="NCBI Taxonomy" id="1967501"/>
    <lineage>
        <taxon>Bacteria</taxon>
        <taxon>Pseudomonadati</taxon>
        <taxon>Pseudomonadota</taxon>
        <taxon>Alphaproteobacteria</taxon>
        <taxon>Hyphomicrobiales</taxon>
        <taxon>Rhizobiaceae</taxon>
        <taxon>Shinella</taxon>
    </lineage>
</organism>
<dbReference type="AlphaFoldDB" id="A0AA50CJC0"/>
<keyword evidence="2" id="KW-0521">NADP</keyword>
<dbReference type="InterPro" id="IPR018170">
    <property type="entry name" value="Aldo/ket_reductase_CS"/>
</dbReference>
<comment type="similarity">
    <text evidence="1">Belongs to the aldo/keto reductase family.</text>
</comment>
<dbReference type="InterPro" id="IPR023210">
    <property type="entry name" value="NADP_OxRdtase_dom"/>
</dbReference>
<dbReference type="EMBL" id="CP132302">
    <property type="protein sequence ID" value="WLR96103.1"/>
    <property type="molecule type" value="Genomic_DNA"/>
</dbReference>
<evidence type="ECO:0000256" key="5">
    <source>
        <dbReference type="PIRSR" id="PIRSR000097-2"/>
    </source>
</evidence>
<reference evidence="8 9" key="1">
    <citation type="submission" date="2023-08" db="EMBL/GenBank/DDBJ databases">
        <title>Pathogen: clinical or host-associated sample.</title>
        <authorList>
            <person name="Hergert J."/>
            <person name="Casey R."/>
            <person name="Wagner J."/>
            <person name="Young E.L."/>
            <person name="Oakeson K.F."/>
        </authorList>
    </citation>
    <scope>NUCLEOTIDE SEQUENCE [LARGE SCALE GENOMIC DNA]</scope>
    <source>
        <strain evidence="8 9">1760953</strain>
    </source>
</reference>
<dbReference type="Gene3D" id="3.20.20.100">
    <property type="entry name" value="NADP-dependent oxidoreductase domain"/>
    <property type="match status" value="1"/>
</dbReference>
<sequence>MKTVNANGAHIPQLGFGTFRMPENDVLSILPKALQAGFTHVDTAQIYENEAAVGEAIQRSGMARENIFLTTKVWVANYAKATFAASVEESLRKLKTDHVDLLLLHWPNDAVPLDVQIAELNAVRERGLTRHIGISNFNTALMAEAVRLSAAPLATNQVEYHPFLDQTKVHAAAETYGMALTAYFAMADGKVPAAPVLKEIGAAHGKSAAQVALRWLIQQPDVVALTKTVTEARLAENLAIFDFALTPDEMTRIHGLARTDGRIVSPDGLAPAWDVAA</sequence>
<accession>A0AA50CJC0</accession>